<protein>
    <recommendedName>
        <fullName evidence="4">DUF1648 domain-containing protein</fullName>
    </recommendedName>
</protein>
<dbReference type="Proteomes" id="UP000195305">
    <property type="component" value="Unassembled WGS sequence"/>
</dbReference>
<evidence type="ECO:0008006" key="4">
    <source>
        <dbReference type="Google" id="ProtNLM"/>
    </source>
</evidence>
<evidence type="ECO:0000313" key="3">
    <source>
        <dbReference type="Proteomes" id="UP000195305"/>
    </source>
</evidence>
<organism evidence="2 3">
    <name type="scientific">Massilimicrobiota timonensis</name>
    <dbReference type="NCBI Taxonomy" id="1776392"/>
    <lineage>
        <taxon>Bacteria</taxon>
        <taxon>Bacillati</taxon>
        <taxon>Bacillota</taxon>
        <taxon>Erysipelotrichia</taxon>
        <taxon>Erysipelotrichales</taxon>
        <taxon>Erysipelotrichaceae</taxon>
        <taxon>Massilimicrobiota</taxon>
    </lineage>
</organism>
<feature type="transmembrane region" description="Helical" evidence="1">
    <location>
        <begin position="45"/>
        <end position="65"/>
    </location>
</feature>
<evidence type="ECO:0000313" key="2">
    <source>
        <dbReference type="EMBL" id="OUQ34211.1"/>
    </source>
</evidence>
<keyword evidence="1" id="KW-1133">Transmembrane helix</keyword>
<dbReference type="EMBL" id="NFLJ01000019">
    <property type="protein sequence ID" value="OUQ34211.1"/>
    <property type="molecule type" value="Genomic_DNA"/>
</dbReference>
<name>A0A1Y4SZ27_9FIRM</name>
<keyword evidence="1" id="KW-0812">Transmembrane</keyword>
<keyword evidence="1" id="KW-0472">Membrane</keyword>
<feature type="transmembrane region" description="Helical" evidence="1">
    <location>
        <begin position="6"/>
        <end position="24"/>
    </location>
</feature>
<reference evidence="2 3" key="1">
    <citation type="journal article" date="2018" name="BMC Genomics">
        <title>Whole genome sequencing and function prediction of 133 gut anaerobes isolated from chicken caecum in pure cultures.</title>
        <authorList>
            <person name="Medvecky M."/>
            <person name="Cejkova D."/>
            <person name="Polansky O."/>
            <person name="Karasova D."/>
            <person name="Kubasova T."/>
            <person name="Cizek A."/>
            <person name="Rychlik I."/>
        </authorList>
    </citation>
    <scope>NUCLEOTIDE SEQUENCE [LARGE SCALE GENOMIC DNA]</scope>
    <source>
        <strain evidence="2 3">An13</strain>
    </source>
</reference>
<proteinExistence type="predicted"/>
<gene>
    <name evidence="2" type="ORF">B5E75_07735</name>
</gene>
<dbReference type="OrthoDB" id="9808116at2"/>
<sequence>MESHLSGVWIVAIAFYGLAIYTFITSKPMNFWAGHKISSHRIKNVKKYNICLGIMWLFLAIYFSIGSYYEYTNHINMVYMMYQLFIKYILLCMIIYYAVVWYYFKAR</sequence>
<feature type="transmembrane region" description="Helical" evidence="1">
    <location>
        <begin position="85"/>
        <end position="104"/>
    </location>
</feature>
<accession>A0A1Y4SZ27</accession>
<dbReference type="AlphaFoldDB" id="A0A1Y4SZ27"/>
<evidence type="ECO:0000256" key="1">
    <source>
        <dbReference type="SAM" id="Phobius"/>
    </source>
</evidence>
<dbReference type="RefSeq" id="WP_087358174.1">
    <property type="nucleotide sequence ID" value="NZ_NFLJ01000019.1"/>
</dbReference>
<keyword evidence="3" id="KW-1185">Reference proteome</keyword>
<comment type="caution">
    <text evidence="2">The sequence shown here is derived from an EMBL/GenBank/DDBJ whole genome shotgun (WGS) entry which is preliminary data.</text>
</comment>